<dbReference type="AlphaFoldDB" id="A0A0D0GYW1"/>
<dbReference type="PANTHER" id="PTHR39337">
    <property type="entry name" value="BLR5642 PROTEIN"/>
    <property type="match status" value="1"/>
</dbReference>
<dbReference type="PANTHER" id="PTHR39337:SF1">
    <property type="entry name" value="BLR5642 PROTEIN"/>
    <property type="match status" value="1"/>
</dbReference>
<gene>
    <name evidence="1" type="ORF">JV16_01761</name>
</gene>
<proteinExistence type="predicted"/>
<dbReference type="PATRIC" id="fig|265546.4.peg.1757"/>
<protein>
    <recommendedName>
        <fullName evidence="3">DUF488 domain-containing protein</fullName>
    </recommendedName>
</protein>
<reference evidence="1 2" key="1">
    <citation type="submission" date="2015-01" db="EMBL/GenBank/DDBJ databases">
        <title>Genome sequence of Anoxybacillus ayderensis strain AB04.</title>
        <authorList>
            <person name="Belduz A.O."/>
            <person name="Canakci S."/>
            <person name="Chan K.-G."/>
            <person name="Kahar U.M."/>
            <person name="Yaakob A.S."/>
            <person name="Chan C.S."/>
            <person name="Goh K.M."/>
        </authorList>
    </citation>
    <scope>NUCLEOTIDE SEQUENCE [LARGE SCALE GENOMIC DNA]</scope>
    <source>
        <strain evidence="1 2">AB04</strain>
    </source>
</reference>
<dbReference type="EMBL" id="JXTG01000008">
    <property type="protein sequence ID" value="KIP21036.1"/>
    <property type="molecule type" value="Genomic_DNA"/>
</dbReference>
<evidence type="ECO:0000313" key="2">
    <source>
        <dbReference type="Proteomes" id="UP000032047"/>
    </source>
</evidence>
<accession>A0A0D0GYW1</accession>
<keyword evidence="2" id="KW-1185">Reference proteome</keyword>
<name>A0A0D0GYW1_9BACL</name>
<evidence type="ECO:0008006" key="3">
    <source>
        <dbReference type="Google" id="ProtNLM"/>
    </source>
</evidence>
<sequence>MKAKICTIGFAKKPLRTFVELLKQANVQVVIDTRLHNTSQLSGYAKKDDLAFILEILGIGYIHDPLLAPTEEILKAYKNKEMAWGDYEEKYVELLKMRKVEKSHQDLIAKKTVCLLCSEHAPHYCHRRLLAEYLRKFYSDIEIVHLM</sequence>
<dbReference type="Proteomes" id="UP000032047">
    <property type="component" value="Unassembled WGS sequence"/>
</dbReference>
<dbReference type="InterPro" id="IPR007438">
    <property type="entry name" value="DUF488"/>
</dbReference>
<organism evidence="1 2">
    <name type="scientific">Anoxybacillus ayderensis</name>
    <dbReference type="NCBI Taxonomy" id="265546"/>
    <lineage>
        <taxon>Bacteria</taxon>
        <taxon>Bacillati</taxon>
        <taxon>Bacillota</taxon>
        <taxon>Bacilli</taxon>
        <taxon>Bacillales</taxon>
        <taxon>Anoxybacillaceae</taxon>
        <taxon>Anoxybacillus</taxon>
    </lineage>
</organism>
<evidence type="ECO:0000313" key="1">
    <source>
        <dbReference type="EMBL" id="KIP21036.1"/>
    </source>
</evidence>
<comment type="caution">
    <text evidence="1">The sequence shown here is derived from an EMBL/GenBank/DDBJ whole genome shotgun (WGS) entry which is preliminary data.</text>
</comment>
<dbReference type="RefSeq" id="WP_042535275.1">
    <property type="nucleotide sequence ID" value="NZ_JXTG01000008.1"/>
</dbReference>
<dbReference type="Pfam" id="PF04343">
    <property type="entry name" value="DUF488"/>
    <property type="match status" value="1"/>
</dbReference>